<dbReference type="InterPro" id="IPR045851">
    <property type="entry name" value="AMP-bd_C_sf"/>
</dbReference>
<feature type="domain" description="AMP-dependent synthetase/ligase" evidence="3">
    <location>
        <begin position="53"/>
        <end position="403"/>
    </location>
</feature>
<accession>A0A3N0DRP4</accession>
<evidence type="ECO:0000313" key="5">
    <source>
        <dbReference type="EMBL" id="RNL78307.1"/>
    </source>
</evidence>
<dbReference type="Pfam" id="PF13193">
    <property type="entry name" value="AMP-binding_C"/>
    <property type="match status" value="1"/>
</dbReference>
<evidence type="ECO:0000259" key="3">
    <source>
        <dbReference type="Pfam" id="PF00501"/>
    </source>
</evidence>
<keyword evidence="2" id="KW-0436">Ligase</keyword>
<keyword evidence="6" id="KW-1185">Reference proteome</keyword>
<sequence>MPPSAISRIGLEARALTVLARAGAVGVSSPAKTLDILRTLTGFGPYGAAVHLAAVRHPDNPAVTDPRGTISYQEMDEQINRLANAFLAQGLKPGDGVAILCKNHRAPLIAGFAASRAGLRSLWLNTSFAPRQATEVCEREGVDVLIYDEDFAEIVAGVNPAQGKYAVSVAGPGPDALDELIASGSPVMPKPPEKPGRIVLLTSGTTGTPKGAPRPDPKGFALPAAVLERMPMRASETTVMGPPIFHGTGMLIAMITISLGSRLVLRPKFDAEQMLADIQDTKASTICVVPVMLQRMLELGDEKVGSYDLSSLKCAFTAGAQLPAAVSEAFQDTIGDVIYNLYGSTEVSIASLATPHDVRHAPKSVGRPALGVTIRIYGDKDQILPQGETGRIFVGTTAPFEGYTGGGGKAIIDGLMATGDVGHFDEQGLLYIDGRDDEMIVSGGENVFPREVEELLITLDGVADVAVLGAEDADFGQRLRAFLVLDPGATVTEDQVKDFVKENLARYKVPRDVLFLEELPRNPTGKILKRELANL</sequence>
<name>A0A3N0DRP4_9ACTN</name>
<dbReference type="InterPro" id="IPR000873">
    <property type="entry name" value="AMP-dep_synth/lig_dom"/>
</dbReference>
<evidence type="ECO:0000256" key="2">
    <source>
        <dbReference type="ARBA" id="ARBA00022598"/>
    </source>
</evidence>
<dbReference type="Pfam" id="PF00501">
    <property type="entry name" value="AMP-binding"/>
    <property type="match status" value="1"/>
</dbReference>
<protein>
    <submittedName>
        <fullName evidence="5">Acyl-CoA synthetase</fullName>
    </submittedName>
</protein>
<dbReference type="RefSeq" id="WP_123232806.1">
    <property type="nucleotide sequence ID" value="NZ_RJSG01000002.1"/>
</dbReference>
<dbReference type="Gene3D" id="3.40.50.12780">
    <property type="entry name" value="N-terminal domain of ligase-like"/>
    <property type="match status" value="1"/>
</dbReference>
<evidence type="ECO:0000256" key="1">
    <source>
        <dbReference type="ARBA" id="ARBA00006432"/>
    </source>
</evidence>
<dbReference type="Proteomes" id="UP000277094">
    <property type="component" value="Unassembled WGS sequence"/>
</dbReference>
<gene>
    <name evidence="5" type="ORF">EFL95_04145</name>
</gene>
<organism evidence="5 6">
    <name type="scientific">Nocardioides marmorisolisilvae</name>
    <dbReference type="NCBI Taxonomy" id="1542737"/>
    <lineage>
        <taxon>Bacteria</taxon>
        <taxon>Bacillati</taxon>
        <taxon>Actinomycetota</taxon>
        <taxon>Actinomycetes</taxon>
        <taxon>Propionibacteriales</taxon>
        <taxon>Nocardioidaceae</taxon>
        <taxon>Nocardioides</taxon>
    </lineage>
</organism>
<dbReference type="OrthoDB" id="9803968at2"/>
<dbReference type="InterPro" id="IPR020845">
    <property type="entry name" value="AMP-binding_CS"/>
</dbReference>
<dbReference type="CDD" id="cd04433">
    <property type="entry name" value="AFD_class_I"/>
    <property type="match status" value="1"/>
</dbReference>
<comment type="caution">
    <text evidence="5">The sequence shown here is derived from an EMBL/GenBank/DDBJ whole genome shotgun (WGS) entry which is preliminary data.</text>
</comment>
<evidence type="ECO:0000313" key="6">
    <source>
        <dbReference type="Proteomes" id="UP000277094"/>
    </source>
</evidence>
<dbReference type="InterPro" id="IPR042099">
    <property type="entry name" value="ANL_N_sf"/>
</dbReference>
<evidence type="ECO:0000259" key="4">
    <source>
        <dbReference type="Pfam" id="PF13193"/>
    </source>
</evidence>
<dbReference type="Gene3D" id="3.30.300.30">
    <property type="match status" value="1"/>
</dbReference>
<dbReference type="FunFam" id="3.30.300.30:FF:000008">
    <property type="entry name" value="2,3-dihydroxybenzoate-AMP ligase"/>
    <property type="match status" value="1"/>
</dbReference>
<dbReference type="GO" id="GO:0031956">
    <property type="term" value="F:medium-chain fatty acid-CoA ligase activity"/>
    <property type="evidence" value="ECO:0007669"/>
    <property type="project" value="TreeGrafter"/>
</dbReference>
<dbReference type="PROSITE" id="PS00455">
    <property type="entry name" value="AMP_BINDING"/>
    <property type="match status" value="1"/>
</dbReference>
<dbReference type="PANTHER" id="PTHR43201">
    <property type="entry name" value="ACYL-COA SYNTHETASE"/>
    <property type="match status" value="1"/>
</dbReference>
<dbReference type="SUPFAM" id="SSF56801">
    <property type="entry name" value="Acetyl-CoA synthetase-like"/>
    <property type="match status" value="1"/>
</dbReference>
<dbReference type="AlphaFoldDB" id="A0A3N0DRP4"/>
<dbReference type="GO" id="GO:0006631">
    <property type="term" value="P:fatty acid metabolic process"/>
    <property type="evidence" value="ECO:0007669"/>
    <property type="project" value="TreeGrafter"/>
</dbReference>
<reference evidence="5 6" key="1">
    <citation type="submission" date="2018-11" db="EMBL/GenBank/DDBJ databases">
        <authorList>
            <person name="Li F."/>
        </authorList>
    </citation>
    <scope>NUCLEOTIDE SEQUENCE [LARGE SCALE GENOMIC DNA]</scope>
    <source>
        <strain evidence="5 6">KIS18-7</strain>
    </source>
</reference>
<dbReference type="InterPro" id="IPR025110">
    <property type="entry name" value="AMP-bd_C"/>
</dbReference>
<feature type="domain" description="AMP-binding enzyme C-terminal" evidence="4">
    <location>
        <begin position="451"/>
        <end position="526"/>
    </location>
</feature>
<dbReference type="PANTHER" id="PTHR43201:SF5">
    <property type="entry name" value="MEDIUM-CHAIN ACYL-COA LIGASE ACSF2, MITOCHONDRIAL"/>
    <property type="match status" value="1"/>
</dbReference>
<proteinExistence type="inferred from homology"/>
<comment type="similarity">
    <text evidence="1">Belongs to the ATP-dependent AMP-binding enzyme family.</text>
</comment>
<dbReference type="EMBL" id="RJSG01000002">
    <property type="protein sequence ID" value="RNL78307.1"/>
    <property type="molecule type" value="Genomic_DNA"/>
</dbReference>